<reference evidence="2" key="2">
    <citation type="submission" date="2014-07" db="EMBL/GenBank/DDBJ databases">
        <authorList>
            <person name="Hull J."/>
        </authorList>
    </citation>
    <scope>NUCLEOTIDE SEQUENCE</scope>
</reference>
<reference evidence="2" key="1">
    <citation type="journal article" date="2014" name="PLoS ONE">
        <title>Transcriptome-Based Identification of ABC Transporters in the Western Tarnished Plant Bug Lygus hesperus.</title>
        <authorList>
            <person name="Hull J.J."/>
            <person name="Chaney K."/>
            <person name="Geib S.M."/>
            <person name="Fabrick J.A."/>
            <person name="Brent C.S."/>
            <person name="Walsh D."/>
            <person name="Lavine L.C."/>
        </authorList>
    </citation>
    <scope>NUCLEOTIDE SEQUENCE</scope>
</reference>
<evidence type="ECO:0000313" key="2">
    <source>
        <dbReference type="EMBL" id="JAG09985.1"/>
    </source>
</evidence>
<feature type="non-terminal residue" evidence="2">
    <location>
        <position position="179"/>
    </location>
</feature>
<protein>
    <submittedName>
        <fullName evidence="2">Retrovirus-related Pol polyprotein from transposon TNT 1-94</fullName>
    </submittedName>
</protein>
<name>A0A0A9WYQ4_LYGHE</name>
<proteinExistence type="predicted"/>
<feature type="domain" description="Retroviral polymerase SH3-like" evidence="1">
    <location>
        <begin position="27"/>
        <end position="85"/>
    </location>
</feature>
<dbReference type="InterPro" id="IPR057670">
    <property type="entry name" value="SH3_retrovirus"/>
</dbReference>
<dbReference type="EMBL" id="GBHO01033619">
    <property type="protein sequence ID" value="JAG09985.1"/>
    <property type="molecule type" value="Transcribed_RNA"/>
</dbReference>
<evidence type="ECO:0000259" key="1">
    <source>
        <dbReference type="Pfam" id="PF25597"/>
    </source>
</evidence>
<gene>
    <name evidence="2" type="primary">POLX_82</name>
    <name evidence="2" type="ORF">CM83_103792</name>
</gene>
<dbReference type="AlphaFoldDB" id="A0A0A9WYQ4"/>
<dbReference type="Pfam" id="PF25597">
    <property type="entry name" value="SH3_retrovirus"/>
    <property type="match status" value="1"/>
</dbReference>
<organism evidence="2">
    <name type="scientific">Lygus hesperus</name>
    <name type="common">Western plant bug</name>
    <dbReference type="NCBI Taxonomy" id="30085"/>
    <lineage>
        <taxon>Eukaryota</taxon>
        <taxon>Metazoa</taxon>
        <taxon>Ecdysozoa</taxon>
        <taxon>Arthropoda</taxon>
        <taxon>Hexapoda</taxon>
        <taxon>Insecta</taxon>
        <taxon>Pterygota</taxon>
        <taxon>Neoptera</taxon>
        <taxon>Paraneoptera</taxon>
        <taxon>Hemiptera</taxon>
        <taxon>Heteroptera</taxon>
        <taxon>Panheteroptera</taxon>
        <taxon>Cimicomorpha</taxon>
        <taxon>Miridae</taxon>
        <taxon>Mirini</taxon>
        <taxon>Lygus</taxon>
    </lineage>
</organism>
<sequence length="179" mass="20995">MEGKTPYELWFNKRNVSIDQLRVFGTECYVRIPKEKRKKWDKKSIKGFMVGYCDIKDGYRIWIPEKQVVVTSRDVIFQTEPLFSTVLPETEEAENSDNEILMKLRERKSSAHDQYPEQMSETVPDPVQNIPEDLGVLEEERNIKLRDRSTLRPPERYGAFVAMIAQSNEPTTFKEAMKT</sequence>
<accession>A0A0A9WYQ4</accession>